<proteinExistence type="predicted"/>
<name>A0A833SVG4_PHYIN</name>
<sequence length="110" mass="12759">MKECPAEEDSVPVGPSKLRPLLRDKLPSLYWERLRWYVERVVQEKELLGEFWVILESNGISKEIRTIFGKSWLTVPVRSLLWVEVEVVSDGNDGRGGTSFDWSSLYRDSD</sequence>
<comment type="caution">
    <text evidence="2">The sequence shown here is derived from an EMBL/GenBank/DDBJ whole genome shotgun (WGS) entry which is preliminary data.</text>
</comment>
<feature type="region of interest" description="Disordered" evidence="1">
    <location>
        <begin position="90"/>
        <end position="110"/>
    </location>
</feature>
<reference evidence="2" key="1">
    <citation type="submission" date="2020-04" db="EMBL/GenBank/DDBJ databases">
        <title>Hybrid Assembly of Korean Phytophthora infestans isolates.</title>
        <authorList>
            <person name="Prokchorchik M."/>
            <person name="Lee Y."/>
            <person name="Seo J."/>
            <person name="Cho J.-H."/>
            <person name="Park Y.-E."/>
            <person name="Jang D.-C."/>
            <person name="Im J.-S."/>
            <person name="Choi J.-G."/>
            <person name="Park H.-J."/>
            <person name="Lee G.-B."/>
            <person name="Lee Y.-G."/>
            <person name="Hong S.-Y."/>
            <person name="Cho K."/>
            <person name="Sohn K.H."/>
        </authorList>
    </citation>
    <scope>NUCLEOTIDE SEQUENCE</scope>
    <source>
        <strain evidence="2">KR_1_A1</strain>
    </source>
</reference>
<keyword evidence="3" id="KW-1185">Reference proteome</keyword>
<protein>
    <submittedName>
        <fullName evidence="2">Uncharacterized protein</fullName>
    </submittedName>
</protein>
<evidence type="ECO:0000313" key="3">
    <source>
        <dbReference type="Proteomes" id="UP000602510"/>
    </source>
</evidence>
<dbReference type="EMBL" id="WSZM01000175">
    <property type="protein sequence ID" value="KAF4039428.1"/>
    <property type="molecule type" value="Genomic_DNA"/>
</dbReference>
<dbReference type="Proteomes" id="UP000602510">
    <property type="component" value="Unassembled WGS sequence"/>
</dbReference>
<accession>A0A833SVG4</accession>
<gene>
    <name evidence="2" type="ORF">GN244_ATG08434</name>
</gene>
<evidence type="ECO:0000256" key="1">
    <source>
        <dbReference type="SAM" id="MobiDB-lite"/>
    </source>
</evidence>
<evidence type="ECO:0000313" key="2">
    <source>
        <dbReference type="EMBL" id="KAF4039428.1"/>
    </source>
</evidence>
<organism evidence="2 3">
    <name type="scientific">Phytophthora infestans</name>
    <name type="common">Potato late blight agent</name>
    <name type="synonym">Botrytis infestans</name>
    <dbReference type="NCBI Taxonomy" id="4787"/>
    <lineage>
        <taxon>Eukaryota</taxon>
        <taxon>Sar</taxon>
        <taxon>Stramenopiles</taxon>
        <taxon>Oomycota</taxon>
        <taxon>Peronosporomycetes</taxon>
        <taxon>Peronosporales</taxon>
        <taxon>Peronosporaceae</taxon>
        <taxon>Phytophthora</taxon>
    </lineage>
</organism>
<dbReference type="AlphaFoldDB" id="A0A833SVG4"/>